<evidence type="ECO:0000256" key="2">
    <source>
        <dbReference type="SAM" id="SignalP"/>
    </source>
</evidence>
<protein>
    <recommendedName>
        <fullName evidence="5">Transmembrane protein</fullName>
    </recommendedName>
</protein>
<feature type="chain" id="PRO_5020914109" description="Transmembrane protein" evidence="2">
    <location>
        <begin position="18"/>
        <end position="75"/>
    </location>
</feature>
<evidence type="ECO:0000313" key="3">
    <source>
        <dbReference type="EMBL" id="TDZ33353.1"/>
    </source>
</evidence>
<evidence type="ECO:0000313" key="4">
    <source>
        <dbReference type="Proteomes" id="UP000295083"/>
    </source>
</evidence>
<proteinExistence type="predicted"/>
<dbReference type="AlphaFoldDB" id="A0A4R8QHA6"/>
<reference evidence="3 4" key="1">
    <citation type="submission" date="2018-11" db="EMBL/GenBank/DDBJ databases">
        <title>Genome sequence and assembly of Colletotrichum spinosum.</title>
        <authorList>
            <person name="Gan P."/>
            <person name="Shirasu K."/>
        </authorList>
    </citation>
    <scope>NUCLEOTIDE SEQUENCE [LARGE SCALE GENOMIC DNA]</scope>
    <source>
        <strain evidence="3 4">CBS 515.97</strain>
    </source>
</reference>
<comment type="caution">
    <text evidence="3">The sequence shown here is derived from an EMBL/GenBank/DDBJ whole genome shotgun (WGS) entry which is preliminary data.</text>
</comment>
<name>A0A4R8QHA6_9PEZI</name>
<keyword evidence="1" id="KW-1133">Transmembrane helix</keyword>
<dbReference type="EMBL" id="QAPG01000066">
    <property type="protein sequence ID" value="TDZ33353.1"/>
    <property type="molecule type" value="Genomic_DNA"/>
</dbReference>
<feature type="signal peptide" evidence="2">
    <location>
        <begin position="1"/>
        <end position="17"/>
    </location>
</feature>
<sequence length="75" mass="7823">MNTKALLALLFASMVAAVPAVSENEGALLNTRQRGPVPPSGPSCCSNIPGTCNCGCVSFFAFFPALVTLLCVNRY</sequence>
<evidence type="ECO:0008006" key="5">
    <source>
        <dbReference type="Google" id="ProtNLM"/>
    </source>
</evidence>
<keyword evidence="1" id="KW-0812">Transmembrane</keyword>
<keyword evidence="2" id="KW-0732">Signal</keyword>
<keyword evidence="4" id="KW-1185">Reference proteome</keyword>
<organism evidence="3 4">
    <name type="scientific">Colletotrichum spinosum</name>
    <dbReference type="NCBI Taxonomy" id="1347390"/>
    <lineage>
        <taxon>Eukaryota</taxon>
        <taxon>Fungi</taxon>
        <taxon>Dikarya</taxon>
        <taxon>Ascomycota</taxon>
        <taxon>Pezizomycotina</taxon>
        <taxon>Sordariomycetes</taxon>
        <taxon>Hypocreomycetidae</taxon>
        <taxon>Glomerellales</taxon>
        <taxon>Glomerellaceae</taxon>
        <taxon>Colletotrichum</taxon>
        <taxon>Colletotrichum orbiculare species complex</taxon>
    </lineage>
</organism>
<dbReference type="Proteomes" id="UP000295083">
    <property type="component" value="Unassembled WGS sequence"/>
</dbReference>
<feature type="transmembrane region" description="Helical" evidence="1">
    <location>
        <begin position="48"/>
        <end position="72"/>
    </location>
</feature>
<accession>A0A4R8QHA6</accession>
<evidence type="ECO:0000256" key="1">
    <source>
        <dbReference type="SAM" id="Phobius"/>
    </source>
</evidence>
<keyword evidence="1" id="KW-0472">Membrane</keyword>
<gene>
    <name evidence="3" type="ORF">C8035_v010876</name>
</gene>